<sequence>MAQKYRCDREETNADLRIKEMFLFAADQQDFPTNEVQMKAFCKDSKRRDTEMKTYAEKCLNSNTKSVTNLLTYSVSKNTANTCKSRRRSQDFQRVGACGNAARKGARKCWNNWIDTTYTITRISNHKLKIPLSCWSV</sequence>
<protein>
    <submittedName>
        <fullName evidence="1">Uncharacterized protein</fullName>
    </submittedName>
</protein>
<accession>A0A7R9L6L9</accession>
<organism evidence="1">
    <name type="scientific">Medioppia subpectinata</name>
    <dbReference type="NCBI Taxonomy" id="1979941"/>
    <lineage>
        <taxon>Eukaryota</taxon>
        <taxon>Metazoa</taxon>
        <taxon>Ecdysozoa</taxon>
        <taxon>Arthropoda</taxon>
        <taxon>Chelicerata</taxon>
        <taxon>Arachnida</taxon>
        <taxon>Acari</taxon>
        <taxon>Acariformes</taxon>
        <taxon>Sarcoptiformes</taxon>
        <taxon>Oribatida</taxon>
        <taxon>Brachypylina</taxon>
        <taxon>Oppioidea</taxon>
        <taxon>Oppiidae</taxon>
        <taxon>Medioppia</taxon>
    </lineage>
</organism>
<dbReference type="OrthoDB" id="6523134at2759"/>
<dbReference type="AlphaFoldDB" id="A0A7R9L6L9"/>
<keyword evidence="2" id="KW-1185">Reference proteome</keyword>
<dbReference type="Proteomes" id="UP000759131">
    <property type="component" value="Unassembled WGS sequence"/>
</dbReference>
<dbReference type="EMBL" id="CAJPIZ010017915">
    <property type="protein sequence ID" value="CAG2116319.1"/>
    <property type="molecule type" value="Genomic_DNA"/>
</dbReference>
<proteinExistence type="predicted"/>
<dbReference type="EMBL" id="OC872490">
    <property type="protein sequence ID" value="CAD7635889.1"/>
    <property type="molecule type" value="Genomic_DNA"/>
</dbReference>
<evidence type="ECO:0000313" key="1">
    <source>
        <dbReference type="EMBL" id="CAD7635889.1"/>
    </source>
</evidence>
<evidence type="ECO:0000313" key="2">
    <source>
        <dbReference type="Proteomes" id="UP000759131"/>
    </source>
</evidence>
<gene>
    <name evidence="1" type="ORF">OSB1V03_LOCUS16280</name>
</gene>
<reference evidence="1" key="1">
    <citation type="submission" date="2020-11" db="EMBL/GenBank/DDBJ databases">
        <authorList>
            <person name="Tran Van P."/>
        </authorList>
    </citation>
    <scope>NUCLEOTIDE SEQUENCE</scope>
</reference>
<name>A0A7R9L6L9_9ACAR</name>